<accession>A0ABR8CY76</accession>
<evidence type="ECO:0000313" key="3">
    <source>
        <dbReference type="Proteomes" id="UP000661112"/>
    </source>
</evidence>
<keyword evidence="1" id="KW-1133">Transmembrane helix</keyword>
<name>A0ABR8CY76_9NOST</name>
<keyword evidence="3" id="KW-1185">Reference proteome</keyword>
<gene>
    <name evidence="2" type="ORF">H6G83_04495</name>
</gene>
<evidence type="ECO:0000313" key="2">
    <source>
        <dbReference type="EMBL" id="MBD2499885.1"/>
    </source>
</evidence>
<dbReference type="RefSeq" id="WP_190467580.1">
    <property type="nucleotide sequence ID" value="NZ_JACJSG010000004.1"/>
</dbReference>
<keyword evidence="1" id="KW-0472">Membrane</keyword>
<dbReference type="EMBL" id="JACJSG010000004">
    <property type="protein sequence ID" value="MBD2499885.1"/>
    <property type="molecule type" value="Genomic_DNA"/>
</dbReference>
<organism evidence="2 3">
    <name type="scientific">Anabaena azotica FACHB-119</name>
    <dbReference type="NCBI Taxonomy" id="947527"/>
    <lineage>
        <taxon>Bacteria</taxon>
        <taxon>Bacillati</taxon>
        <taxon>Cyanobacteriota</taxon>
        <taxon>Cyanophyceae</taxon>
        <taxon>Nostocales</taxon>
        <taxon>Nostocaceae</taxon>
        <taxon>Anabaena</taxon>
        <taxon>Anabaena azotica</taxon>
    </lineage>
</organism>
<reference evidence="2 3" key="1">
    <citation type="journal article" date="2020" name="ISME J.">
        <title>Comparative genomics reveals insights into cyanobacterial evolution and habitat adaptation.</title>
        <authorList>
            <person name="Chen M.Y."/>
            <person name="Teng W.K."/>
            <person name="Zhao L."/>
            <person name="Hu C.X."/>
            <person name="Zhou Y.K."/>
            <person name="Han B.P."/>
            <person name="Song L.R."/>
            <person name="Shu W.S."/>
        </authorList>
    </citation>
    <scope>NUCLEOTIDE SEQUENCE [LARGE SCALE GENOMIC DNA]</scope>
    <source>
        <strain evidence="2 3">FACHB-119</strain>
    </source>
</reference>
<evidence type="ECO:0008006" key="4">
    <source>
        <dbReference type="Google" id="ProtNLM"/>
    </source>
</evidence>
<evidence type="ECO:0000256" key="1">
    <source>
        <dbReference type="SAM" id="Phobius"/>
    </source>
</evidence>
<proteinExistence type="predicted"/>
<dbReference type="Proteomes" id="UP000661112">
    <property type="component" value="Unassembled WGS sequence"/>
</dbReference>
<feature type="transmembrane region" description="Helical" evidence="1">
    <location>
        <begin position="235"/>
        <end position="259"/>
    </location>
</feature>
<keyword evidence="1" id="KW-0812">Transmembrane</keyword>
<sequence length="269" mass="30730">MNTFEIDLMPGFISIIDLDMKYVAINKNLADLFNLEQESISGMSFGTKCSIQREIINSLVDSPVGTNITWECYYNSTFLFVCSLRQENFIISQGIDITNQKLLEEDLIRKNERNTTLLKSIPEAIGFAETRRSAEQLKLLVNALLENPIVDQRGSIESLVTLEVELREATLKVREIERILYIDNNSLLSRLKSIEVIQTADNEKWKEVNNIKELSNDLSKLVNFFTGIPGGIKTWLIIFVVIQLLGIFAIDIGIRVFNLEQVIPIDRKR</sequence>
<comment type="caution">
    <text evidence="2">The sequence shown here is derived from an EMBL/GenBank/DDBJ whole genome shotgun (WGS) entry which is preliminary data.</text>
</comment>
<protein>
    <recommendedName>
        <fullName evidence="4">PAS domain-containing protein</fullName>
    </recommendedName>
</protein>